<dbReference type="Pfam" id="PF02683">
    <property type="entry name" value="DsbD_TM"/>
    <property type="match status" value="1"/>
</dbReference>
<feature type="transmembrane region" description="Helical" evidence="6">
    <location>
        <begin position="41"/>
        <end position="65"/>
    </location>
</feature>
<dbReference type="CDD" id="cd03012">
    <property type="entry name" value="TlpA_like_DipZ_like"/>
    <property type="match status" value="1"/>
</dbReference>
<gene>
    <name evidence="8" type="ORF">A3A74_03935</name>
</gene>
<keyword evidence="3 6" id="KW-0812">Transmembrane</keyword>
<dbReference type="STRING" id="1802055.A3A74_03935"/>
<keyword evidence="5 6" id="KW-0472">Membrane</keyword>
<feature type="transmembrane region" description="Helical" evidence="6">
    <location>
        <begin position="201"/>
        <end position="217"/>
    </location>
</feature>
<dbReference type="GO" id="GO:0017004">
    <property type="term" value="P:cytochrome complex assembly"/>
    <property type="evidence" value="ECO:0007669"/>
    <property type="project" value="InterPro"/>
</dbReference>
<dbReference type="InterPro" id="IPR003834">
    <property type="entry name" value="Cyt_c_assmbl_TM_dom"/>
</dbReference>
<dbReference type="SUPFAM" id="SSF52833">
    <property type="entry name" value="Thioredoxin-like"/>
    <property type="match status" value="1"/>
</dbReference>
<evidence type="ECO:0000256" key="6">
    <source>
        <dbReference type="SAM" id="Phobius"/>
    </source>
</evidence>
<evidence type="ECO:0000313" key="8">
    <source>
        <dbReference type="EMBL" id="OGK40740.1"/>
    </source>
</evidence>
<sequence length="569" mass="63600">MLALLFFAFISGLVTILAPCIWPLLPIVLSSTTAGGKSKPLGITLGIVTSFAFFTLTISYIVKIIPFDPNILRLFAVLVIGFLGLTLIVPKLTQIIEGWVSRFSARHYPVPGYTKIKDQGFRGGLITGLALGVVWSPCAGPILATIATLAATQSVNLGIILVTLVYVIGVGIPLFAFATLGSEFFSKSRVLSPYTGQIQKVFGVIMILTALAIFTNYDKTIQVKLLDLFPSYSNFLFKLESNQSVKQQLNILKGKKEMPKEAPMNKSIIMITPSSSLPNLGPAPEFTGIYKWLNVDKPLTIKGLKGKVVLIDFWTYTCINCIRTLPFVTSWYEKYKDKGFAVIGVHTPEFEFEKNTKNVLGAIKQYKINYPVAQDNDYKTWNAYDNHYWPAKYLIDTNGNIRYTHFGEGDYEETEMHIKTLLKEAGEQVDEATIKLEDQSPRMRMTPETYLGSARREVGTFNLQGKWDVQDEYSSSSKGSVLEINFFADKVFLVITPKNINDRVKVVVDGEVVNVQNAGEDIKDGYVLFKEDHPNNLYNLIDLKGNPSDHLLRLEFETEGTKIFAFTFG</sequence>
<feature type="domain" description="Thioredoxin" evidence="7">
    <location>
        <begin position="277"/>
        <end position="423"/>
    </location>
</feature>
<feature type="transmembrane region" description="Helical" evidence="6">
    <location>
        <begin position="71"/>
        <end position="89"/>
    </location>
</feature>
<protein>
    <recommendedName>
        <fullName evidence="7">Thioredoxin domain-containing protein</fullName>
    </recommendedName>
</protein>
<dbReference type="Gene3D" id="3.40.30.10">
    <property type="entry name" value="Glutaredoxin"/>
    <property type="match status" value="1"/>
</dbReference>
<organism evidence="8 9">
    <name type="scientific">Candidatus Roizmanbacteria bacterium RIFCSPLOWO2_01_FULL_35_13</name>
    <dbReference type="NCBI Taxonomy" id="1802055"/>
    <lineage>
        <taxon>Bacteria</taxon>
        <taxon>Candidatus Roizmaniibacteriota</taxon>
    </lineage>
</organism>
<feature type="transmembrane region" description="Helical" evidence="6">
    <location>
        <begin position="157"/>
        <end position="180"/>
    </location>
</feature>
<comment type="subcellular location">
    <subcellularLocation>
        <location evidence="1">Cell membrane</location>
        <topology evidence="1">Multi-pass membrane protein</topology>
    </subcellularLocation>
</comment>
<evidence type="ECO:0000256" key="4">
    <source>
        <dbReference type="ARBA" id="ARBA00022989"/>
    </source>
</evidence>
<dbReference type="GO" id="GO:0016491">
    <property type="term" value="F:oxidoreductase activity"/>
    <property type="evidence" value="ECO:0007669"/>
    <property type="project" value="InterPro"/>
</dbReference>
<dbReference type="Proteomes" id="UP000179270">
    <property type="component" value="Unassembled WGS sequence"/>
</dbReference>
<dbReference type="InterPro" id="IPR041017">
    <property type="entry name" value="Thioredoxin_10"/>
</dbReference>
<proteinExistence type="predicted"/>
<feature type="transmembrane region" description="Helical" evidence="6">
    <location>
        <begin position="125"/>
        <end position="151"/>
    </location>
</feature>
<reference evidence="8 9" key="1">
    <citation type="journal article" date="2016" name="Nat. Commun.">
        <title>Thousands of microbial genomes shed light on interconnected biogeochemical processes in an aquifer system.</title>
        <authorList>
            <person name="Anantharaman K."/>
            <person name="Brown C.T."/>
            <person name="Hug L.A."/>
            <person name="Sharon I."/>
            <person name="Castelle C.J."/>
            <person name="Probst A.J."/>
            <person name="Thomas B.C."/>
            <person name="Singh A."/>
            <person name="Wilkins M.J."/>
            <person name="Karaoz U."/>
            <person name="Brodie E.L."/>
            <person name="Williams K.H."/>
            <person name="Hubbard S.S."/>
            <person name="Banfield J.F."/>
        </authorList>
    </citation>
    <scope>NUCLEOTIDE SEQUENCE [LARGE SCALE GENOMIC DNA]</scope>
</reference>
<evidence type="ECO:0000256" key="3">
    <source>
        <dbReference type="ARBA" id="ARBA00022692"/>
    </source>
</evidence>
<dbReference type="Pfam" id="PF17991">
    <property type="entry name" value="Thioredoxin_10"/>
    <property type="match status" value="1"/>
</dbReference>
<dbReference type="Gene3D" id="2.60.120.260">
    <property type="entry name" value="Galactose-binding domain-like"/>
    <property type="match status" value="1"/>
</dbReference>
<comment type="caution">
    <text evidence="8">The sequence shown here is derived from an EMBL/GenBank/DDBJ whole genome shotgun (WGS) entry which is preliminary data.</text>
</comment>
<dbReference type="AlphaFoldDB" id="A0A1F7IBL6"/>
<evidence type="ECO:0000256" key="2">
    <source>
        <dbReference type="ARBA" id="ARBA00022475"/>
    </source>
</evidence>
<accession>A0A1F7IBL6</accession>
<dbReference type="GO" id="GO:0005886">
    <property type="term" value="C:plasma membrane"/>
    <property type="evidence" value="ECO:0007669"/>
    <property type="project" value="UniProtKB-SubCell"/>
</dbReference>
<keyword evidence="2" id="KW-1003">Cell membrane</keyword>
<dbReference type="InterPro" id="IPR050553">
    <property type="entry name" value="Thioredoxin_ResA/DsbE_sf"/>
</dbReference>
<keyword evidence="4 6" id="KW-1133">Transmembrane helix</keyword>
<dbReference type="PROSITE" id="PS51352">
    <property type="entry name" value="THIOREDOXIN_2"/>
    <property type="match status" value="1"/>
</dbReference>
<dbReference type="InterPro" id="IPR013766">
    <property type="entry name" value="Thioredoxin_domain"/>
</dbReference>
<dbReference type="Pfam" id="PF08534">
    <property type="entry name" value="Redoxin"/>
    <property type="match status" value="1"/>
</dbReference>
<evidence type="ECO:0000256" key="1">
    <source>
        <dbReference type="ARBA" id="ARBA00004651"/>
    </source>
</evidence>
<dbReference type="InterPro" id="IPR036249">
    <property type="entry name" value="Thioredoxin-like_sf"/>
</dbReference>
<evidence type="ECO:0000256" key="5">
    <source>
        <dbReference type="ARBA" id="ARBA00023136"/>
    </source>
</evidence>
<feature type="transmembrane region" description="Helical" evidence="6">
    <location>
        <begin position="6"/>
        <end position="29"/>
    </location>
</feature>
<name>A0A1F7IBL6_9BACT</name>
<dbReference type="PANTHER" id="PTHR42852:SF13">
    <property type="entry name" value="PROTEIN DIPZ"/>
    <property type="match status" value="1"/>
</dbReference>
<dbReference type="InterPro" id="IPR013740">
    <property type="entry name" value="Redoxin"/>
</dbReference>
<dbReference type="PANTHER" id="PTHR42852">
    <property type="entry name" value="THIOL:DISULFIDE INTERCHANGE PROTEIN DSBE"/>
    <property type="match status" value="1"/>
</dbReference>
<evidence type="ECO:0000259" key="7">
    <source>
        <dbReference type="PROSITE" id="PS51352"/>
    </source>
</evidence>
<evidence type="ECO:0000313" key="9">
    <source>
        <dbReference type="Proteomes" id="UP000179270"/>
    </source>
</evidence>
<dbReference type="EMBL" id="MGAF01000026">
    <property type="protein sequence ID" value="OGK40740.1"/>
    <property type="molecule type" value="Genomic_DNA"/>
</dbReference>